<feature type="domain" description="RNase H type-1" evidence="1">
    <location>
        <begin position="12"/>
        <end position="68"/>
    </location>
</feature>
<dbReference type="AlphaFoldDB" id="A0AAW1WCB9"/>
<sequence length="82" mass="8803">MIEALASRAVCECALHCGFHPVIFEVDSLLVVQAIKAPGPNTSLLGRIYEDISACLANLQLSWSGHVPPMIRSLAPSFLCIP</sequence>
<evidence type="ECO:0000259" key="1">
    <source>
        <dbReference type="Pfam" id="PF13456"/>
    </source>
</evidence>
<proteinExistence type="predicted"/>
<dbReference type="EMBL" id="JBEDUW010000006">
    <property type="protein sequence ID" value="KAK9922107.1"/>
    <property type="molecule type" value="Genomic_DNA"/>
</dbReference>
<reference evidence="2 3" key="1">
    <citation type="journal article" date="2023" name="G3 (Bethesda)">
        <title>A chromosome-length genome assembly and annotation of blackberry (Rubus argutus, cv. 'Hillquist').</title>
        <authorList>
            <person name="Bruna T."/>
            <person name="Aryal R."/>
            <person name="Dudchenko O."/>
            <person name="Sargent D.J."/>
            <person name="Mead D."/>
            <person name="Buti M."/>
            <person name="Cavallini A."/>
            <person name="Hytonen T."/>
            <person name="Andres J."/>
            <person name="Pham M."/>
            <person name="Weisz D."/>
            <person name="Mascagni F."/>
            <person name="Usai G."/>
            <person name="Natali L."/>
            <person name="Bassil N."/>
            <person name="Fernandez G.E."/>
            <person name="Lomsadze A."/>
            <person name="Armour M."/>
            <person name="Olukolu B."/>
            <person name="Poorten T."/>
            <person name="Britton C."/>
            <person name="Davik J."/>
            <person name="Ashrafi H."/>
            <person name="Aiden E.L."/>
            <person name="Borodovsky M."/>
            <person name="Worthington M."/>
        </authorList>
    </citation>
    <scope>NUCLEOTIDE SEQUENCE [LARGE SCALE GENOMIC DNA]</scope>
    <source>
        <strain evidence="2">PI 553951</strain>
    </source>
</reference>
<organism evidence="2 3">
    <name type="scientific">Rubus argutus</name>
    <name type="common">Southern blackberry</name>
    <dbReference type="NCBI Taxonomy" id="59490"/>
    <lineage>
        <taxon>Eukaryota</taxon>
        <taxon>Viridiplantae</taxon>
        <taxon>Streptophyta</taxon>
        <taxon>Embryophyta</taxon>
        <taxon>Tracheophyta</taxon>
        <taxon>Spermatophyta</taxon>
        <taxon>Magnoliopsida</taxon>
        <taxon>eudicotyledons</taxon>
        <taxon>Gunneridae</taxon>
        <taxon>Pentapetalae</taxon>
        <taxon>rosids</taxon>
        <taxon>fabids</taxon>
        <taxon>Rosales</taxon>
        <taxon>Rosaceae</taxon>
        <taxon>Rosoideae</taxon>
        <taxon>Rosoideae incertae sedis</taxon>
        <taxon>Rubus</taxon>
    </lineage>
</organism>
<gene>
    <name evidence="2" type="ORF">M0R45_030588</name>
</gene>
<dbReference type="Pfam" id="PF13456">
    <property type="entry name" value="RVT_3"/>
    <property type="match status" value="1"/>
</dbReference>
<dbReference type="GO" id="GO:0003676">
    <property type="term" value="F:nucleic acid binding"/>
    <property type="evidence" value="ECO:0007669"/>
    <property type="project" value="InterPro"/>
</dbReference>
<evidence type="ECO:0000313" key="2">
    <source>
        <dbReference type="EMBL" id="KAK9922107.1"/>
    </source>
</evidence>
<name>A0AAW1WCB9_RUBAR</name>
<dbReference type="Proteomes" id="UP001457282">
    <property type="component" value="Unassembled WGS sequence"/>
</dbReference>
<keyword evidence="3" id="KW-1185">Reference proteome</keyword>
<dbReference type="InterPro" id="IPR002156">
    <property type="entry name" value="RNaseH_domain"/>
</dbReference>
<comment type="caution">
    <text evidence="2">The sequence shown here is derived from an EMBL/GenBank/DDBJ whole genome shotgun (WGS) entry which is preliminary data.</text>
</comment>
<accession>A0AAW1WCB9</accession>
<protein>
    <recommendedName>
        <fullName evidence="1">RNase H type-1 domain-containing protein</fullName>
    </recommendedName>
</protein>
<dbReference type="GO" id="GO:0004523">
    <property type="term" value="F:RNA-DNA hybrid ribonuclease activity"/>
    <property type="evidence" value="ECO:0007669"/>
    <property type="project" value="InterPro"/>
</dbReference>
<evidence type="ECO:0000313" key="3">
    <source>
        <dbReference type="Proteomes" id="UP001457282"/>
    </source>
</evidence>